<dbReference type="GO" id="GO:0003700">
    <property type="term" value="F:DNA-binding transcription factor activity"/>
    <property type="evidence" value="ECO:0007669"/>
    <property type="project" value="InterPro"/>
</dbReference>
<dbReference type="Gene3D" id="1.10.10.10">
    <property type="entry name" value="Winged helix-like DNA-binding domain superfamily/Winged helix DNA-binding domain"/>
    <property type="match status" value="1"/>
</dbReference>
<dbReference type="OrthoDB" id="285216at2"/>
<feature type="domain" description="HTH lysR-type" evidence="1">
    <location>
        <begin position="196"/>
        <end position="254"/>
    </location>
</feature>
<evidence type="ECO:0000313" key="2">
    <source>
        <dbReference type="EMBL" id="RVU54129.1"/>
    </source>
</evidence>
<evidence type="ECO:0000313" key="3">
    <source>
        <dbReference type="Proteomes" id="UP000288812"/>
    </source>
</evidence>
<sequence length="286" mass="32596">MSVAVFISCISQKDSALALKKIGKNSILRRTVFMLKDLGMENIYVLIGEKGKEISKDLMKSGATVVNGIDYKNYSNFESEILAMERFYNYYDYTLYLTLEPYFLNRPSIEKLLDSKNFSIGSFKGKELNMALLPNSYYSEIKGNFNNIIDAFKNISGEYSKLSLTKKEVFESELRCNMKLTIFKDEKFFGPGVAKLLRLVDETGSVKFAAQSMNISYSKAWKMINTMEDELEFLVIDRKPGGSGGGESNVTEKGREFLSKYELLVKNSRAYTIELFKEIFENYNGG</sequence>
<dbReference type="InterPro" id="IPR051815">
    <property type="entry name" value="Molybdate_resp_trans_reg"/>
</dbReference>
<dbReference type="AlphaFoldDB" id="A0A437S541"/>
<dbReference type="Proteomes" id="UP000288812">
    <property type="component" value="Unassembled WGS sequence"/>
</dbReference>
<dbReference type="RefSeq" id="WP_127725129.1">
    <property type="nucleotide sequence ID" value="NZ_RLIH01000015.1"/>
</dbReference>
<dbReference type="InterPro" id="IPR036390">
    <property type="entry name" value="WH_DNA-bd_sf"/>
</dbReference>
<protein>
    <submittedName>
        <fullName evidence="2">LysR family transcriptional regulator</fullName>
    </submittedName>
</protein>
<reference evidence="2 3" key="1">
    <citation type="submission" date="2018-11" db="EMBL/GenBank/DDBJ databases">
        <title>Genome sequencing and assembly of Anaerosphaera sp. nov., GS7-6-2.</title>
        <authorList>
            <person name="Rettenmaier R."/>
            <person name="Liebl W."/>
            <person name="Zverlov V."/>
        </authorList>
    </citation>
    <scope>NUCLEOTIDE SEQUENCE [LARGE SCALE GENOMIC DNA]</scope>
    <source>
        <strain evidence="2 3">GS7-6-2</strain>
    </source>
</reference>
<organism evidence="2 3">
    <name type="scientific">Anaerosphaera multitolerans</name>
    <dbReference type="NCBI Taxonomy" id="2487351"/>
    <lineage>
        <taxon>Bacteria</taxon>
        <taxon>Bacillati</taxon>
        <taxon>Bacillota</taxon>
        <taxon>Tissierellia</taxon>
        <taxon>Tissierellales</taxon>
        <taxon>Peptoniphilaceae</taxon>
        <taxon>Anaerosphaera</taxon>
    </lineage>
</organism>
<dbReference type="InterPro" id="IPR000847">
    <property type="entry name" value="LysR_HTH_N"/>
</dbReference>
<evidence type="ECO:0000259" key="1">
    <source>
        <dbReference type="Pfam" id="PF00126"/>
    </source>
</evidence>
<proteinExistence type="predicted"/>
<dbReference type="Pfam" id="PF00126">
    <property type="entry name" value="HTH_1"/>
    <property type="match status" value="1"/>
</dbReference>
<dbReference type="PANTHER" id="PTHR30432">
    <property type="entry name" value="TRANSCRIPTIONAL REGULATOR MODE"/>
    <property type="match status" value="1"/>
</dbReference>
<gene>
    <name evidence="2" type="ORF">EF514_09090</name>
</gene>
<dbReference type="PANTHER" id="PTHR30432:SF1">
    <property type="entry name" value="DNA-BINDING TRANSCRIPTIONAL DUAL REGULATOR MODE"/>
    <property type="match status" value="1"/>
</dbReference>
<keyword evidence="3" id="KW-1185">Reference proteome</keyword>
<name>A0A437S541_9FIRM</name>
<comment type="caution">
    <text evidence="2">The sequence shown here is derived from an EMBL/GenBank/DDBJ whole genome shotgun (WGS) entry which is preliminary data.</text>
</comment>
<dbReference type="SUPFAM" id="SSF46785">
    <property type="entry name" value="Winged helix' DNA-binding domain"/>
    <property type="match status" value="1"/>
</dbReference>
<dbReference type="InterPro" id="IPR036388">
    <property type="entry name" value="WH-like_DNA-bd_sf"/>
</dbReference>
<dbReference type="EMBL" id="RLIH01000015">
    <property type="protein sequence ID" value="RVU54129.1"/>
    <property type="molecule type" value="Genomic_DNA"/>
</dbReference>
<accession>A0A437S541</accession>